<evidence type="ECO:0000313" key="5">
    <source>
        <dbReference type="Proteomes" id="UP000199690"/>
    </source>
</evidence>
<name>A0A1H5TW05_9PSEU</name>
<comment type="similarity">
    <text evidence="1">Belongs to the YciI family.</text>
</comment>
<dbReference type="EMBL" id="FNVB01000002">
    <property type="protein sequence ID" value="SEF66950.1"/>
    <property type="molecule type" value="Genomic_DNA"/>
</dbReference>
<dbReference type="SUPFAM" id="SSF54909">
    <property type="entry name" value="Dimeric alpha+beta barrel"/>
    <property type="match status" value="1"/>
</dbReference>
<dbReference type="RefSeq" id="WP_093345897.1">
    <property type="nucleotide sequence ID" value="NZ_FNVB01000002.1"/>
</dbReference>
<dbReference type="Proteomes" id="UP000199690">
    <property type="component" value="Unassembled WGS sequence"/>
</dbReference>
<organism evidence="3 6">
    <name type="scientific">Saccharopolyspora kobensis</name>
    <dbReference type="NCBI Taxonomy" id="146035"/>
    <lineage>
        <taxon>Bacteria</taxon>
        <taxon>Bacillati</taxon>
        <taxon>Actinomycetota</taxon>
        <taxon>Actinomycetes</taxon>
        <taxon>Pseudonocardiales</taxon>
        <taxon>Pseudonocardiaceae</taxon>
        <taxon>Saccharopolyspora</taxon>
    </lineage>
</organism>
<sequence>MRFLMAVMAGAGAPGPADVEAMGDYNETLVRAGVLLAGEGLHPSSEGFRTELAPGGGRTVVRGPFPGTEEVIAGFWVLQVRSREEMVEWAKRCPAPVTVLQVLAVEDFPGAAREDWPTAQIREFTG</sequence>
<dbReference type="InterPro" id="IPR005545">
    <property type="entry name" value="YCII"/>
</dbReference>
<dbReference type="PANTHER" id="PTHR35174:SF4">
    <property type="entry name" value="BLL7163 PROTEIN"/>
    <property type="match status" value="1"/>
</dbReference>
<evidence type="ECO:0000259" key="2">
    <source>
        <dbReference type="Pfam" id="PF03795"/>
    </source>
</evidence>
<gene>
    <name evidence="3" type="ORF">SAMN02982929_00336</name>
    <name evidence="4" type="ORF">SAMN05216506_101696</name>
</gene>
<evidence type="ECO:0000256" key="1">
    <source>
        <dbReference type="ARBA" id="ARBA00007689"/>
    </source>
</evidence>
<dbReference type="SMR" id="A0A1H5TW05"/>
<feature type="domain" description="YCII-related" evidence="2">
    <location>
        <begin position="17"/>
        <end position="96"/>
    </location>
</feature>
<dbReference type="PANTHER" id="PTHR35174">
    <property type="entry name" value="BLL7171 PROTEIN-RELATED"/>
    <property type="match status" value="1"/>
</dbReference>
<protein>
    <submittedName>
        <fullName evidence="3">Uncharacterized conserved protein</fullName>
    </submittedName>
</protein>
<proteinExistence type="inferred from homology"/>
<accession>A0A1I1J573</accession>
<dbReference type="Proteomes" id="UP000236729">
    <property type="component" value="Unassembled WGS sequence"/>
</dbReference>
<dbReference type="Gene3D" id="3.30.70.1060">
    <property type="entry name" value="Dimeric alpha+beta barrel"/>
    <property type="match status" value="1"/>
</dbReference>
<accession>A0A1H5TW05</accession>
<evidence type="ECO:0000313" key="6">
    <source>
        <dbReference type="Proteomes" id="UP000236729"/>
    </source>
</evidence>
<dbReference type="EMBL" id="FOME01000001">
    <property type="protein sequence ID" value="SFC41758.1"/>
    <property type="molecule type" value="Genomic_DNA"/>
</dbReference>
<keyword evidence="5" id="KW-1185">Reference proteome</keyword>
<dbReference type="InterPro" id="IPR011008">
    <property type="entry name" value="Dimeric_a/b-barrel"/>
</dbReference>
<reference evidence="5 6" key="2">
    <citation type="submission" date="2016-10" db="EMBL/GenBank/DDBJ databases">
        <authorList>
            <person name="Varghese N."/>
            <person name="Submissions S."/>
        </authorList>
    </citation>
    <scope>NUCLEOTIDE SEQUENCE [LARGE SCALE GENOMIC DNA]</scope>
    <source>
        <strain evidence="6">ATCC 20501</strain>
        <strain evidence="4 5">CGMCC 4.3529</strain>
    </source>
</reference>
<dbReference type="Pfam" id="PF03795">
    <property type="entry name" value="YCII"/>
    <property type="match status" value="1"/>
</dbReference>
<reference evidence="3" key="1">
    <citation type="submission" date="2016-10" db="EMBL/GenBank/DDBJ databases">
        <authorList>
            <person name="de Groot N.N."/>
        </authorList>
    </citation>
    <scope>NUCLEOTIDE SEQUENCE [LARGE SCALE GENOMIC DNA]</scope>
    <source>
        <strain evidence="3">ATCC 20501</strain>
    </source>
</reference>
<evidence type="ECO:0000313" key="3">
    <source>
        <dbReference type="EMBL" id="SEF66950.1"/>
    </source>
</evidence>
<evidence type="ECO:0000313" key="4">
    <source>
        <dbReference type="EMBL" id="SFC41758.1"/>
    </source>
</evidence>
<dbReference type="AlphaFoldDB" id="A0A1H5TW05"/>